<proteinExistence type="predicted"/>
<protein>
    <recommendedName>
        <fullName evidence="4">LPS-assembly protein LptD</fullName>
    </recommendedName>
</protein>
<sequence length="1098" mass="123990">MRPTKTDGFAMRKKTLLIFLIFSLVSFAFCKESSAEEQVSVINIESAEKSEYKKDQLSGGDCIILSGNVVISVSRGNDKTTISADRINYNRSSEMLYAEGNVGLEQSGSSSAGGEKITANSLLFNTSTFEGIFDNGRAVQTSSDAINLPSGSTLIVASEIFGRDSGGTIAFKGGELTFCDDENPHWKIRARRIWLLPGGEFAFFSALLYVGRVPLIYLPAFYYPKDELIFNPAMGYKFREGYFINTTTYLYGRKPADAKSTNDSSDSDDDEKINPFSFMKTDSMKEQVREGIVLHNLDADFKGDTTNHVKIMADYYANLGAMVGADVVLKPSKILSDLQFNTELGFSNTIFKNNSVYLPYNKLGDKVLDSSNFMGYTLPFRYQFNLKLSVSSPFNLTLAMPLYSDPYFDYDFNNRAETMDWIDFLMSGVATDDSEEDSVTTVSSFTWNLNGSYTFKLPEFIKPFVSTLSISSFSSSIVFSSQSAALTDRDEYNDDSAWASYTPERYFYYPSQITPFKIGARISGTIFQYPKASASSKKQSVSLSLLPPLEFDDKKDDESSDKDKKEEGSDSEENEVPEENILFDESVLPSIATSNASVRSLNGITYKLAYSISPDFTSQISYSSSNLKTPEDFDWQTVQATYIQAKAPATLTSNLGYKDSFLSLADTFTFNPVFQKHPYLNDDTSDGGYSESSIASIKKADYNARKLDLTDTNALTFKPFYYTDYFSNTALTWNTTVKMIQTKYISDDVNNPEWEYLTMDLTDEECVTTHNLNLVLAAKEGDFGQQLSLTTTLPPQVDSYTGVFSLNFPYTTFSVGTGIKQKSSTDDTWVKNDISQSLSFKFFNSKLSLSQSYVYDLEEEEHDSFKFSLSGYGAQLAYTMSYSNVYEFDVEYDSNGDITSRKGWKSTSDKKFQPYSLSFAYTSPSKTFKHWTDKISWTPSLSTSFVYDFVRPTSSYFVFIPKITFKINEFLDFSFSSESRNNVIYRYFCSDSDYAYYYGNNGERNVLNDLMDSFRLDSDEKRKNSAFKLKSLVMSITHDLDDWDLNCSFKISPRYISATSSQQAHYDFSPYFSLSVSWRPMSGMKTEILDEYGEWSLK</sequence>
<keyword evidence="3" id="KW-1185">Reference proteome</keyword>
<dbReference type="STRING" id="225004.SAMN02745152_00277"/>
<dbReference type="PANTHER" id="PTHR30189">
    <property type="entry name" value="LPS-ASSEMBLY PROTEIN"/>
    <property type="match status" value="1"/>
</dbReference>
<dbReference type="GeneID" id="303366554"/>
<gene>
    <name evidence="2" type="ORF">SAMN02745152_00277</name>
</gene>
<evidence type="ECO:0000256" key="1">
    <source>
        <dbReference type="SAM" id="MobiDB-lite"/>
    </source>
</evidence>
<feature type="compositionally biased region" description="Acidic residues" evidence="1">
    <location>
        <begin position="569"/>
        <end position="580"/>
    </location>
</feature>
<dbReference type="GO" id="GO:0009279">
    <property type="term" value="C:cell outer membrane"/>
    <property type="evidence" value="ECO:0007669"/>
    <property type="project" value="TreeGrafter"/>
</dbReference>
<dbReference type="InterPro" id="IPR050218">
    <property type="entry name" value="LptD"/>
</dbReference>
<evidence type="ECO:0000313" key="2">
    <source>
        <dbReference type="EMBL" id="SJZ44925.1"/>
    </source>
</evidence>
<evidence type="ECO:0000313" key="3">
    <source>
        <dbReference type="Proteomes" id="UP000190395"/>
    </source>
</evidence>
<name>A0A1T4KR82_9SPIR</name>
<evidence type="ECO:0008006" key="4">
    <source>
        <dbReference type="Google" id="ProtNLM"/>
    </source>
</evidence>
<reference evidence="2 3" key="1">
    <citation type="submission" date="2017-02" db="EMBL/GenBank/DDBJ databases">
        <authorList>
            <person name="Peterson S.W."/>
        </authorList>
    </citation>
    <scope>NUCLEOTIDE SEQUENCE [LARGE SCALE GENOMIC DNA]</scope>
    <source>
        <strain evidence="2 3">ATCC BAA-909</strain>
    </source>
</reference>
<dbReference type="GO" id="GO:1990351">
    <property type="term" value="C:transporter complex"/>
    <property type="evidence" value="ECO:0007669"/>
    <property type="project" value="TreeGrafter"/>
</dbReference>
<dbReference type="Proteomes" id="UP000190395">
    <property type="component" value="Unassembled WGS sequence"/>
</dbReference>
<feature type="compositionally biased region" description="Basic and acidic residues" evidence="1">
    <location>
        <begin position="551"/>
        <end position="568"/>
    </location>
</feature>
<feature type="region of interest" description="Disordered" evidence="1">
    <location>
        <begin position="549"/>
        <end position="580"/>
    </location>
</feature>
<dbReference type="EMBL" id="FUXC01000001">
    <property type="protein sequence ID" value="SJZ44925.1"/>
    <property type="molecule type" value="Genomic_DNA"/>
</dbReference>
<organism evidence="2 3">
    <name type="scientific">Treponema berlinense</name>
    <dbReference type="NCBI Taxonomy" id="225004"/>
    <lineage>
        <taxon>Bacteria</taxon>
        <taxon>Pseudomonadati</taxon>
        <taxon>Spirochaetota</taxon>
        <taxon>Spirochaetia</taxon>
        <taxon>Spirochaetales</taxon>
        <taxon>Treponemataceae</taxon>
        <taxon>Treponema</taxon>
    </lineage>
</organism>
<dbReference type="PANTHER" id="PTHR30189:SF1">
    <property type="entry name" value="LPS-ASSEMBLY PROTEIN LPTD"/>
    <property type="match status" value="1"/>
</dbReference>
<dbReference type="RefSeq" id="WP_078930034.1">
    <property type="nucleotide sequence ID" value="NZ_FUXC01000001.1"/>
</dbReference>
<accession>A0A1T4KR82</accession>
<dbReference type="AlphaFoldDB" id="A0A1T4KR82"/>
<dbReference type="OrthoDB" id="353610at2"/>